<dbReference type="AlphaFoldDB" id="A0A0G4PXC2"/>
<keyword evidence="2" id="KW-1185">Reference proteome</keyword>
<evidence type="ECO:0000313" key="1">
    <source>
        <dbReference type="EMBL" id="CRL31153.1"/>
    </source>
</evidence>
<proteinExistence type="predicted"/>
<protein>
    <submittedName>
        <fullName evidence="1">Str. FM013</fullName>
    </submittedName>
</protein>
<evidence type="ECO:0000313" key="2">
    <source>
        <dbReference type="Proteomes" id="UP000053732"/>
    </source>
</evidence>
<name>A0A0G4PXC2_PENC3</name>
<reference evidence="1 2" key="1">
    <citation type="journal article" date="2014" name="Nat. Commun.">
        <title>Multiple recent horizontal transfers of a large genomic region in cheese making fungi.</title>
        <authorList>
            <person name="Cheeseman K."/>
            <person name="Ropars J."/>
            <person name="Renault P."/>
            <person name="Dupont J."/>
            <person name="Gouzy J."/>
            <person name="Branca A."/>
            <person name="Abraham A.L."/>
            <person name="Ceppi M."/>
            <person name="Conseiller E."/>
            <person name="Debuchy R."/>
            <person name="Malagnac F."/>
            <person name="Goarin A."/>
            <person name="Silar P."/>
            <person name="Lacoste S."/>
            <person name="Sallet E."/>
            <person name="Bensimon A."/>
            <person name="Giraud T."/>
            <person name="Brygoo Y."/>
        </authorList>
    </citation>
    <scope>NUCLEOTIDE SEQUENCE [LARGE SCALE GENOMIC DNA]</scope>
    <source>
        <strain evidence="2">FM 013</strain>
    </source>
</reference>
<dbReference type="Proteomes" id="UP000053732">
    <property type="component" value="Unassembled WGS sequence"/>
</dbReference>
<gene>
    <name evidence="1" type="ORF">PCAMFM013_S081g000012</name>
</gene>
<accession>A0A0G4PXC2</accession>
<organism evidence="1 2">
    <name type="scientific">Penicillium camemberti (strain FM 013)</name>
    <dbReference type="NCBI Taxonomy" id="1429867"/>
    <lineage>
        <taxon>Eukaryota</taxon>
        <taxon>Fungi</taxon>
        <taxon>Dikarya</taxon>
        <taxon>Ascomycota</taxon>
        <taxon>Pezizomycotina</taxon>
        <taxon>Eurotiomycetes</taxon>
        <taxon>Eurotiomycetidae</taxon>
        <taxon>Eurotiales</taxon>
        <taxon>Aspergillaceae</taxon>
        <taxon>Penicillium</taxon>
    </lineage>
</organism>
<dbReference type="EMBL" id="HG793212">
    <property type="protein sequence ID" value="CRL31153.1"/>
    <property type="molecule type" value="Genomic_DNA"/>
</dbReference>
<sequence length="81" mass="8875">MQISAETHGTVDQGGSICGEKMETIAKVQTRSTSPKLAAVSVRWNGGLLPRRYCWGSYNPIRGCVLGRSHEKNYANYGQTT</sequence>